<evidence type="ECO:0000313" key="3">
    <source>
        <dbReference type="Proteomes" id="UP001596356"/>
    </source>
</evidence>
<evidence type="ECO:0000313" key="2">
    <source>
        <dbReference type="EMBL" id="MFC6715089.1"/>
    </source>
</evidence>
<dbReference type="PANTHER" id="PTHR23131:SF0">
    <property type="entry name" value="ENDORIBONUCLEASE LACTB2"/>
    <property type="match status" value="1"/>
</dbReference>
<dbReference type="InterPro" id="IPR041516">
    <property type="entry name" value="LACTB2_WH"/>
</dbReference>
<dbReference type="InterPro" id="IPR001279">
    <property type="entry name" value="Metallo-B-lactamas"/>
</dbReference>
<dbReference type="Proteomes" id="UP001596356">
    <property type="component" value="Unassembled WGS sequence"/>
</dbReference>
<sequence>MRRTDPVTGQWFDIEPGTAHQVTDHAVHLLAPNASAWTYEGTNTWLIGAPGGNACAVVDPGDEAPEHLAAIIDTARRRGWQIAAILVSHGHPDHFGGARQLAELTGAPIYSAIVDERVVLHLPTRPIGPAWQLDLGGVTITALRTPGHSDDSLTFQVPGDDVLLTGDTILGGRSSAVFGPLADFLDSLTLIRAAADSGSAVILPGHGTPVGDPVATIDRLTEVRLARVAQIAQLVDAGVTSIGAITDAIYPHLPAQRRPAAEASVQSHLAYLVTTRDRSDSGGVPA</sequence>
<dbReference type="Pfam" id="PF00753">
    <property type="entry name" value="Lactamase_B"/>
    <property type="match status" value="1"/>
</dbReference>
<evidence type="ECO:0000259" key="1">
    <source>
        <dbReference type="SMART" id="SM00849"/>
    </source>
</evidence>
<dbReference type="Pfam" id="PF17778">
    <property type="entry name" value="WHD_BLACT"/>
    <property type="match status" value="1"/>
</dbReference>
<dbReference type="PANTHER" id="PTHR23131">
    <property type="entry name" value="ENDORIBONUCLEASE LACTB2"/>
    <property type="match status" value="1"/>
</dbReference>
<dbReference type="Gene3D" id="1.10.10.10">
    <property type="entry name" value="Winged helix-like DNA-binding domain superfamily/Winged helix DNA-binding domain"/>
    <property type="match status" value="1"/>
</dbReference>
<organism evidence="2 3">
    <name type="scientific">Branchiibius cervicis</name>
    <dbReference type="NCBI Taxonomy" id="908252"/>
    <lineage>
        <taxon>Bacteria</taxon>
        <taxon>Bacillati</taxon>
        <taxon>Actinomycetota</taxon>
        <taxon>Actinomycetes</taxon>
        <taxon>Micrococcales</taxon>
        <taxon>Dermacoccaceae</taxon>
        <taxon>Branchiibius</taxon>
    </lineage>
</organism>
<dbReference type="CDD" id="cd16278">
    <property type="entry name" value="metallo-hydrolase-like_MBL-fold"/>
    <property type="match status" value="1"/>
</dbReference>
<dbReference type="InterPro" id="IPR036388">
    <property type="entry name" value="WH-like_DNA-bd_sf"/>
</dbReference>
<accession>A0ABW2AVN5</accession>
<reference evidence="3" key="1">
    <citation type="journal article" date="2019" name="Int. J. Syst. Evol. Microbiol.">
        <title>The Global Catalogue of Microorganisms (GCM) 10K type strain sequencing project: providing services to taxonomists for standard genome sequencing and annotation.</title>
        <authorList>
            <consortium name="The Broad Institute Genomics Platform"/>
            <consortium name="The Broad Institute Genome Sequencing Center for Infectious Disease"/>
            <person name="Wu L."/>
            <person name="Ma J."/>
        </authorList>
    </citation>
    <scope>NUCLEOTIDE SEQUENCE [LARGE SCALE GENOMIC DNA]</scope>
    <source>
        <strain evidence="3">NBRC 106593</strain>
    </source>
</reference>
<comment type="caution">
    <text evidence="2">The sequence shown here is derived from an EMBL/GenBank/DDBJ whole genome shotgun (WGS) entry which is preliminary data.</text>
</comment>
<feature type="domain" description="Metallo-beta-lactamase" evidence="1">
    <location>
        <begin position="41"/>
        <end position="206"/>
    </location>
</feature>
<protein>
    <submittedName>
        <fullName evidence="2">MBL fold metallo-hydrolase</fullName>
    </submittedName>
</protein>
<proteinExistence type="predicted"/>
<name>A0ABW2AVN5_9MICO</name>
<dbReference type="InterPro" id="IPR036866">
    <property type="entry name" value="RibonucZ/Hydroxyglut_hydro"/>
</dbReference>
<gene>
    <name evidence="2" type="ORF">ACFQBT_15255</name>
</gene>
<dbReference type="SUPFAM" id="SSF56281">
    <property type="entry name" value="Metallo-hydrolase/oxidoreductase"/>
    <property type="match status" value="1"/>
</dbReference>
<dbReference type="RefSeq" id="WP_377823934.1">
    <property type="nucleotide sequence ID" value="NZ_JBHSWJ010000002.1"/>
</dbReference>
<dbReference type="EMBL" id="JBHSWJ010000002">
    <property type="protein sequence ID" value="MFC6715089.1"/>
    <property type="molecule type" value="Genomic_DNA"/>
</dbReference>
<dbReference type="InterPro" id="IPR050662">
    <property type="entry name" value="Sec-metab_biosynth-thioest"/>
</dbReference>
<dbReference type="SMART" id="SM00849">
    <property type="entry name" value="Lactamase_B"/>
    <property type="match status" value="1"/>
</dbReference>
<keyword evidence="3" id="KW-1185">Reference proteome</keyword>
<dbReference type="Gene3D" id="3.60.15.10">
    <property type="entry name" value="Ribonuclease Z/Hydroxyacylglutathione hydrolase-like"/>
    <property type="match status" value="1"/>
</dbReference>